<protein>
    <recommendedName>
        <fullName evidence="3">DUF4105 domain-containing protein</fullName>
    </recommendedName>
</protein>
<comment type="caution">
    <text evidence="1">The sequence shown here is derived from an EMBL/GenBank/DDBJ whole genome shotgun (WGS) entry which is preliminary data.</text>
</comment>
<keyword evidence="2" id="KW-1185">Reference proteome</keyword>
<accession>A0A4Q1SE01</accession>
<sequence>MLLEEPYGEFGFFNPTGHAAIYLSDVCAETPTRLRRCQPGETGVVLSRYHAVGGYDWLAVPLIPYLYAVDDPEQIPESADQKMVLRLRDRYRRHHLADIVPDDPKHEIPKGDWTQLVGESYDRRMYGFAVKTTEEQDGALIAEFNDRDNTSHFNLFFRNCANFSEGVINFYYPHAIHRNFIADAGLMTPKQAARSLNSYAKKHPEMDLRTFVIPQVPGSIRRSTPVDGVVESLVKSKKYVLPLAFLHPVVTGTLVAVYWGDGRFHPDPKSAVFEPTRDETPVSASTQTASSQPVNITATVVPVSTTSGEATIVRTTYQTGGQN</sequence>
<evidence type="ECO:0000313" key="2">
    <source>
        <dbReference type="Proteomes" id="UP000290253"/>
    </source>
</evidence>
<organism evidence="1 2">
    <name type="scientific">Silvibacterium dinghuense</name>
    <dbReference type="NCBI Taxonomy" id="1560006"/>
    <lineage>
        <taxon>Bacteria</taxon>
        <taxon>Pseudomonadati</taxon>
        <taxon>Acidobacteriota</taxon>
        <taxon>Terriglobia</taxon>
        <taxon>Terriglobales</taxon>
        <taxon>Acidobacteriaceae</taxon>
        <taxon>Silvibacterium</taxon>
    </lineage>
</organism>
<dbReference type="OrthoDB" id="107895at2"/>
<evidence type="ECO:0000313" key="1">
    <source>
        <dbReference type="EMBL" id="RXS95474.1"/>
    </source>
</evidence>
<gene>
    <name evidence="1" type="ORF">ESZ00_12930</name>
</gene>
<dbReference type="AlphaFoldDB" id="A0A4Q1SE01"/>
<name>A0A4Q1SE01_9BACT</name>
<dbReference type="EMBL" id="SDMK01000002">
    <property type="protein sequence ID" value="RXS95474.1"/>
    <property type="molecule type" value="Genomic_DNA"/>
</dbReference>
<evidence type="ECO:0008006" key="3">
    <source>
        <dbReference type="Google" id="ProtNLM"/>
    </source>
</evidence>
<reference evidence="1 2" key="1">
    <citation type="journal article" date="2016" name="Int. J. Syst. Evol. Microbiol.">
        <title>Acidipila dinghuensis sp. nov., an acidobacterium isolated from forest soil.</title>
        <authorList>
            <person name="Jiang Y.W."/>
            <person name="Wang J."/>
            <person name="Chen M.H."/>
            <person name="Lv Y.Y."/>
            <person name="Qiu L.H."/>
        </authorList>
    </citation>
    <scope>NUCLEOTIDE SEQUENCE [LARGE SCALE GENOMIC DNA]</scope>
    <source>
        <strain evidence="1 2">DHOF10</strain>
    </source>
</reference>
<proteinExistence type="predicted"/>
<dbReference type="RefSeq" id="WP_129208671.1">
    <property type="nucleotide sequence ID" value="NZ_BMGU01000004.1"/>
</dbReference>
<dbReference type="Proteomes" id="UP000290253">
    <property type="component" value="Unassembled WGS sequence"/>
</dbReference>